<accession>A0ABU7RR70</accession>
<evidence type="ECO:0000256" key="1">
    <source>
        <dbReference type="SAM" id="MobiDB-lite"/>
    </source>
</evidence>
<feature type="transmembrane region" description="Helical" evidence="2">
    <location>
        <begin position="84"/>
        <end position="106"/>
    </location>
</feature>
<feature type="compositionally biased region" description="Low complexity" evidence="1">
    <location>
        <begin position="120"/>
        <end position="141"/>
    </location>
</feature>
<proteinExistence type="predicted"/>
<feature type="transmembrane region" description="Helical" evidence="2">
    <location>
        <begin position="55"/>
        <end position="78"/>
    </location>
</feature>
<reference evidence="3 4" key="1">
    <citation type="submission" date="2024-01" db="EMBL/GenBank/DDBJ databases">
        <title>Genome insights into Plantactinospora sonchi sp. nov.</title>
        <authorList>
            <person name="Wang L."/>
        </authorList>
    </citation>
    <scope>NUCLEOTIDE SEQUENCE [LARGE SCALE GENOMIC DNA]</scope>
    <source>
        <strain evidence="3 4">NEAU-QY2</strain>
    </source>
</reference>
<evidence type="ECO:0000313" key="4">
    <source>
        <dbReference type="Proteomes" id="UP001332243"/>
    </source>
</evidence>
<keyword evidence="2" id="KW-1133">Transmembrane helix</keyword>
<sequence length="162" mass="16966">MYRDFYTTLAQVLPVLLLALLWDSRYLDQLRRQARPSRRVDPAHGYFWTKPRVRAYSLTIASVIVTELAVVVFVLAGALSDSAALRAVLVAGLVLALATLLTRVAVDVFDATRPDPPAGAPATGAPTPAAPSTSAAPAARGAPDEAVGTCTVTDDGTPGRPG</sequence>
<protein>
    <recommendedName>
        <fullName evidence="5">SdpI family protein</fullName>
    </recommendedName>
</protein>
<evidence type="ECO:0008006" key="5">
    <source>
        <dbReference type="Google" id="ProtNLM"/>
    </source>
</evidence>
<keyword evidence="2" id="KW-0472">Membrane</keyword>
<evidence type="ECO:0000256" key="2">
    <source>
        <dbReference type="SAM" id="Phobius"/>
    </source>
</evidence>
<keyword evidence="2" id="KW-0812">Transmembrane</keyword>
<dbReference type="EMBL" id="JAZGQK010000007">
    <property type="protein sequence ID" value="MEE6258985.1"/>
    <property type="molecule type" value="Genomic_DNA"/>
</dbReference>
<name>A0ABU7RR70_9ACTN</name>
<dbReference type="Proteomes" id="UP001332243">
    <property type="component" value="Unassembled WGS sequence"/>
</dbReference>
<feature type="transmembrane region" description="Helical" evidence="2">
    <location>
        <begin position="6"/>
        <end position="22"/>
    </location>
</feature>
<keyword evidence="4" id="KW-1185">Reference proteome</keyword>
<feature type="region of interest" description="Disordered" evidence="1">
    <location>
        <begin position="116"/>
        <end position="162"/>
    </location>
</feature>
<evidence type="ECO:0000313" key="3">
    <source>
        <dbReference type="EMBL" id="MEE6258985.1"/>
    </source>
</evidence>
<gene>
    <name evidence="3" type="ORF">V1633_10840</name>
</gene>
<comment type="caution">
    <text evidence="3">The sequence shown here is derived from an EMBL/GenBank/DDBJ whole genome shotgun (WGS) entry which is preliminary data.</text>
</comment>
<organism evidence="3 4">
    <name type="scientific">Plantactinospora sonchi</name>
    <dbReference type="NCBI Taxonomy" id="1544735"/>
    <lineage>
        <taxon>Bacteria</taxon>
        <taxon>Bacillati</taxon>
        <taxon>Actinomycetota</taxon>
        <taxon>Actinomycetes</taxon>
        <taxon>Micromonosporales</taxon>
        <taxon>Micromonosporaceae</taxon>
        <taxon>Plantactinospora</taxon>
    </lineage>
</organism>
<dbReference type="RefSeq" id="WP_331214102.1">
    <property type="nucleotide sequence ID" value="NZ_JAZGQK010000007.1"/>
</dbReference>